<keyword evidence="2 5" id="KW-0812">Transmembrane</keyword>
<keyword evidence="3 5" id="KW-1133">Transmembrane helix</keyword>
<sequence length="81" mass="9107">MSAPDQKVERSNGVSWRLVVGIVLLAAVLVLVLQNTKETTFELFWMSVSAPLWILVVASLVLGFLIGWLLRSRRSKRRANV</sequence>
<organism evidence="7 8">
    <name type="scientific">Cellulomonas alba</name>
    <dbReference type="NCBI Taxonomy" id="3053467"/>
    <lineage>
        <taxon>Bacteria</taxon>
        <taxon>Bacillati</taxon>
        <taxon>Actinomycetota</taxon>
        <taxon>Actinomycetes</taxon>
        <taxon>Micrococcales</taxon>
        <taxon>Cellulomonadaceae</taxon>
        <taxon>Cellulomonas</taxon>
    </lineage>
</organism>
<feature type="domain" description="Lipopolysaccharide assembly protein A" evidence="6">
    <location>
        <begin position="34"/>
        <end position="70"/>
    </location>
</feature>
<feature type="transmembrane region" description="Helical" evidence="5">
    <location>
        <begin position="14"/>
        <end position="32"/>
    </location>
</feature>
<keyword evidence="4 5" id="KW-0472">Membrane</keyword>
<comment type="caution">
    <text evidence="7">The sequence shown here is derived from an EMBL/GenBank/DDBJ whole genome shotgun (WGS) entry which is preliminary data.</text>
</comment>
<keyword evidence="1" id="KW-1003">Cell membrane</keyword>
<keyword evidence="8" id="KW-1185">Reference proteome</keyword>
<protein>
    <submittedName>
        <fullName evidence="7">LapA family protein</fullName>
    </submittedName>
</protein>
<evidence type="ECO:0000313" key="7">
    <source>
        <dbReference type="EMBL" id="MDM7854605.1"/>
    </source>
</evidence>
<name>A0ABT7SEI7_9CELL</name>
<evidence type="ECO:0000313" key="8">
    <source>
        <dbReference type="Proteomes" id="UP001529338"/>
    </source>
</evidence>
<evidence type="ECO:0000256" key="1">
    <source>
        <dbReference type="ARBA" id="ARBA00022475"/>
    </source>
</evidence>
<proteinExistence type="predicted"/>
<dbReference type="Pfam" id="PF06305">
    <property type="entry name" value="LapA_dom"/>
    <property type="match status" value="1"/>
</dbReference>
<evidence type="ECO:0000259" key="6">
    <source>
        <dbReference type="Pfam" id="PF06305"/>
    </source>
</evidence>
<dbReference type="EMBL" id="JAUCGQ010000001">
    <property type="protein sequence ID" value="MDM7854605.1"/>
    <property type="molecule type" value="Genomic_DNA"/>
</dbReference>
<reference evidence="7 8" key="1">
    <citation type="submission" date="2023-06" db="EMBL/GenBank/DDBJ databases">
        <title>Cellulomonas sp. MW4 Whole genome sequence.</title>
        <authorList>
            <person name="Park S."/>
        </authorList>
    </citation>
    <scope>NUCLEOTIDE SEQUENCE [LARGE SCALE GENOMIC DNA]</scope>
    <source>
        <strain evidence="7 8">MW4</strain>
    </source>
</reference>
<accession>A0ABT7SEI7</accession>
<evidence type="ECO:0000256" key="5">
    <source>
        <dbReference type="SAM" id="Phobius"/>
    </source>
</evidence>
<gene>
    <name evidence="7" type="ORF">QRT04_06660</name>
</gene>
<dbReference type="RefSeq" id="WP_289454377.1">
    <property type="nucleotide sequence ID" value="NZ_JAUCGQ010000001.1"/>
</dbReference>
<evidence type="ECO:0000256" key="3">
    <source>
        <dbReference type="ARBA" id="ARBA00022989"/>
    </source>
</evidence>
<dbReference type="InterPro" id="IPR010445">
    <property type="entry name" value="LapA_dom"/>
</dbReference>
<dbReference type="Proteomes" id="UP001529338">
    <property type="component" value="Unassembled WGS sequence"/>
</dbReference>
<evidence type="ECO:0000256" key="4">
    <source>
        <dbReference type="ARBA" id="ARBA00023136"/>
    </source>
</evidence>
<feature type="transmembrane region" description="Helical" evidence="5">
    <location>
        <begin position="52"/>
        <end position="70"/>
    </location>
</feature>
<evidence type="ECO:0000256" key="2">
    <source>
        <dbReference type="ARBA" id="ARBA00022692"/>
    </source>
</evidence>